<sequence>MMDNGVRQNVIFRWDNMLIRQCRLRGQDFKFAPKKLAFDQEKELNTV</sequence>
<organism evidence="1 2">
    <name type="scientific">Neorhizobium petrolearium</name>
    <dbReference type="NCBI Taxonomy" id="515361"/>
    <lineage>
        <taxon>Bacteria</taxon>
        <taxon>Pseudomonadati</taxon>
        <taxon>Pseudomonadota</taxon>
        <taxon>Alphaproteobacteria</taxon>
        <taxon>Hyphomicrobiales</taxon>
        <taxon>Rhizobiaceae</taxon>
        <taxon>Rhizobium/Agrobacterium group</taxon>
        <taxon>Neorhizobium</taxon>
    </lineage>
</organism>
<evidence type="ECO:0000313" key="1">
    <source>
        <dbReference type="EMBL" id="WGI70453.1"/>
    </source>
</evidence>
<protein>
    <submittedName>
        <fullName evidence="1">Uncharacterized protein</fullName>
    </submittedName>
</protein>
<evidence type="ECO:0000313" key="2">
    <source>
        <dbReference type="Proteomes" id="UP001227095"/>
    </source>
</evidence>
<reference evidence="1 2" key="1">
    <citation type="submission" date="2023-04" db="EMBL/GenBank/DDBJ databases">
        <title>Neorhizobium petrolearium OS53, complete genome.</title>
        <authorList>
            <person name="Yu T."/>
        </authorList>
    </citation>
    <scope>NUCLEOTIDE SEQUENCE [LARGE SCALE GENOMIC DNA]</scope>
    <source>
        <strain evidence="1 2">OS53</strain>
    </source>
</reference>
<accession>A0ABY8M7E3</accession>
<name>A0ABY8M7E3_9HYPH</name>
<dbReference type="EMBL" id="CP123000">
    <property type="protein sequence ID" value="WGI70453.1"/>
    <property type="molecule type" value="Genomic_DNA"/>
</dbReference>
<gene>
    <name evidence="1" type="ORF">QEO92_10615</name>
</gene>
<dbReference type="RefSeq" id="WP_280107511.1">
    <property type="nucleotide sequence ID" value="NZ_CP123000.1"/>
</dbReference>
<proteinExistence type="predicted"/>
<dbReference type="Proteomes" id="UP001227095">
    <property type="component" value="Chromosome"/>
</dbReference>
<keyword evidence="2" id="KW-1185">Reference proteome</keyword>